<dbReference type="InterPro" id="IPR001584">
    <property type="entry name" value="Integrase_cat-core"/>
</dbReference>
<dbReference type="SUPFAM" id="SSF53098">
    <property type="entry name" value="Ribonuclease H-like"/>
    <property type="match status" value="1"/>
</dbReference>
<evidence type="ECO:0000259" key="2">
    <source>
        <dbReference type="PROSITE" id="PS50994"/>
    </source>
</evidence>
<dbReference type="GO" id="GO:0015074">
    <property type="term" value="P:DNA integration"/>
    <property type="evidence" value="ECO:0007669"/>
    <property type="project" value="InterPro"/>
</dbReference>
<dbReference type="InterPro" id="IPR012337">
    <property type="entry name" value="RNaseH-like_sf"/>
</dbReference>
<organism evidence="3 4">
    <name type="scientific">Prunus dulcis</name>
    <name type="common">Almond</name>
    <name type="synonym">Amygdalus dulcis</name>
    <dbReference type="NCBI Taxonomy" id="3755"/>
    <lineage>
        <taxon>Eukaryota</taxon>
        <taxon>Viridiplantae</taxon>
        <taxon>Streptophyta</taxon>
        <taxon>Embryophyta</taxon>
        <taxon>Tracheophyta</taxon>
        <taxon>Spermatophyta</taxon>
        <taxon>Magnoliopsida</taxon>
        <taxon>eudicotyledons</taxon>
        <taxon>Gunneridae</taxon>
        <taxon>Pentapetalae</taxon>
        <taxon>rosids</taxon>
        <taxon>fabids</taxon>
        <taxon>Rosales</taxon>
        <taxon>Rosaceae</taxon>
        <taxon>Amygdaloideae</taxon>
        <taxon>Amygdaleae</taxon>
        <taxon>Prunus</taxon>
    </lineage>
</organism>
<evidence type="ECO:0000313" key="4">
    <source>
        <dbReference type="Proteomes" id="UP001054821"/>
    </source>
</evidence>
<name>A0AAD4ZMQ2_PRUDU</name>
<protein>
    <recommendedName>
        <fullName evidence="2">Integrase catalytic domain-containing protein</fullName>
    </recommendedName>
</protein>
<dbReference type="Pfam" id="PF25597">
    <property type="entry name" value="SH3_retrovirus"/>
    <property type="match status" value="1"/>
</dbReference>
<dbReference type="Proteomes" id="UP001054821">
    <property type="component" value="Chromosome 1"/>
</dbReference>
<dbReference type="PROSITE" id="PS50994">
    <property type="entry name" value="INTEGRASE"/>
    <property type="match status" value="1"/>
</dbReference>
<feature type="domain" description="Integrase catalytic" evidence="2">
    <location>
        <begin position="283"/>
        <end position="449"/>
    </location>
</feature>
<evidence type="ECO:0000256" key="1">
    <source>
        <dbReference type="ARBA" id="ARBA00022670"/>
    </source>
</evidence>
<dbReference type="InterPro" id="IPR039537">
    <property type="entry name" value="Retrotran_Ty1/copia-like"/>
</dbReference>
<evidence type="ECO:0000313" key="3">
    <source>
        <dbReference type="EMBL" id="KAI5350902.1"/>
    </source>
</evidence>
<dbReference type="PANTHER" id="PTHR42648">
    <property type="entry name" value="TRANSPOSASE, PUTATIVE-RELATED"/>
    <property type="match status" value="1"/>
</dbReference>
<accession>A0AAD4ZMQ2</accession>
<keyword evidence="4" id="KW-1185">Reference proteome</keyword>
<dbReference type="InterPro" id="IPR054722">
    <property type="entry name" value="PolX-like_BBD"/>
</dbReference>
<dbReference type="AlphaFoldDB" id="A0AAD4ZMQ2"/>
<keyword evidence="1" id="KW-0645">Protease</keyword>
<comment type="caution">
    <text evidence="3">The sequence shown here is derived from an EMBL/GenBank/DDBJ whole genome shotgun (WGS) entry which is preliminary data.</text>
</comment>
<dbReference type="GO" id="GO:0003676">
    <property type="term" value="F:nucleic acid binding"/>
    <property type="evidence" value="ECO:0007669"/>
    <property type="project" value="InterPro"/>
</dbReference>
<gene>
    <name evidence="3" type="ORF">L3X38_003793</name>
</gene>
<dbReference type="GO" id="GO:0008233">
    <property type="term" value="F:peptidase activity"/>
    <property type="evidence" value="ECO:0007669"/>
    <property type="project" value="UniProtKB-KW"/>
</dbReference>
<dbReference type="EMBL" id="JAJFAZ020000001">
    <property type="protein sequence ID" value="KAI5350902.1"/>
    <property type="molecule type" value="Genomic_DNA"/>
</dbReference>
<proteinExistence type="predicted"/>
<reference evidence="3 4" key="1">
    <citation type="journal article" date="2022" name="G3 (Bethesda)">
        <title>Whole-genome sequence and methylome profiling of the almond [Prunus dulcis (Mill.) D.A. Webb] cultivar 'Nonpareil'.</title>
        <authorList>
            <person name="D'Amico-Willman K.M."/>
            <person name="Ouma W.Z."/>
            <person name="Meulia T."/>
            <person name="Sideli G.M."/>
            <person name="Gradziel T.M."/>
            <person name="Fresnedo-Ramirez J."/>
        </authorList>
    </citation>
    <scope>NUCLEOTIDE SEQUENCE [LARGE SCALE GENOMIC DNA]</scope>
    <source>
        <strain evidence="3">Clone GOH B32 T37-40</strain>
    </source>
</reference>
<dbReference type="Pfam" id="PF00665">
    <property type="entry name" value="rve"/>
    <property type="match status" value="1"/>
</dbReference>
<dbReference type="Pfam" id="PF22936">
    <property type="entry name" value="Pol_BBD"/>
    <property type="match status" value="1"/>
</dbReference>
<dbReference type="Gene3D" id="3.30.420.10">
    <property type="entry name" value="Ribonuclease H-like superfamily/Ribonuclease H"/>
    <property type="match status" value="1"/>
</dbReference>
<dbReference type="InterPro" id="IPR057670">
    <property type="entry name" value="SH3_retrovirus"/>
</dbReference>
<keyword evidence="1" id="KW-0378">Hydrolase</keyword>
<dbReference type="GO" id="GO:0006508">
    <property type="term" value="P:proteolysis"/>
    <property type="evidence" value="ECO:0007669"/>
    <property type="project" value="UniProtKB-KW"/>
</dbReference>
<dbReference type="PANTHER" id="PTHR42648:SF28">
    <property type="entry name" value="TRANSPOSON-ENCODED PROTEIN WITH RIBONUCLEASE H-LIKE AND RETROVIRUS ZINC FINGER-LIKE DOMAINS"/>
    <property type="match status" value="1"/>
</dbReference>
<dbReference type="InterPro" id="IPR036397">
    <property type="entry name" value="RNaseH_sf"/>
</dbReference>
<sequence>MSESKSFKSKKPNITCSYCGQKKHTRDRCWVLHPLLKPKFNKDKGSQNSEAKAAVCFNSVPNDIMANFTSNPSALLGQFATYLQQHGSSGNITQNGGASQTDAHANIATNPSALLGHFASFLQHLGKSENSPLDGTAASGIFCAFMSALISISNSNFWIIDSGATDHMTNQKNNLHNFKAPAETESVSVANGMNVQVMGQGRITFFNSKTDSVALYVPSFPFQLMGVPSQFLSKWSFVASMSRSSFRYCSIKYVSFLNNASHGCEVCRFSKQTRLSFSSSVTQKSRPFELVHSDVWGPAPLESHDGFKYFVIFVDDYSRATWLYLLKSKSEVASVFQDFHKLVMNQFDSQIKVLRTDNGTEFVNSSMTQYLSSYGIMHQTSCVGTPQQNGIAKRKNRDLLEKTRSIMLNMNVPKKIWSYGVLTAAYLINRLPSRILKFKSPLEILKKRKIDLSHLRVFGCVCYVHVQASNRDKLDSQAVKCAFIGYSTTQKGYKCYDVKQRQVLISRDVKFDESKSFFEKTSENNPQGEQISNGIPLPLIETDLFPCSSNDIPYENFFPEHNDEHRVESPNGVQT</sequence>